<name>A0ABT4LMJ4_9PROT</name>
<evidence type="ECO:0000313" key="6">
    <source>
        <dbReference type="Proteomes" id="UP001069802"/>
    </source>
</evidence>
<evidence type="ECO:0000259" key="4">
    <source>
        <dbReference type="Pfam" id="PF02826"/>
    </source>
</evidence>
<dbReference type="PANTHER" id="PTHR42789:SF1">
    <property type="entry name" value="D-ISOMER SPECIFIC 2-HYDROXYACID DEHYDROGENASE FAMILY PROTEIN (AFU_ORTHOLOGUE AFUA_6G10090)"/>
    <property type="match status" value="1"/>
</dbReference>
<dbReference type="Gene3D" id="3.40.50.720">
    <property type="entry name" value="NAD(P)-binding Rossmann-like Domain"/>
    <property type="match status" value="2"/>
</dbReference>
<keyword evidence="6" id="KW-1185">Reference proteome</keyword>
<evidence type="ECO:0000256" key="2">
    <source>
        <dbReference type="ARBA" id="ARBA00023002"/>
    </source>
</evidence>
<dbReference type="Proteomes" id="UP001069802">
    <property type="component" value="Unassembled WGS sequence"/>
</dbReference>
<dbReference type="PROSITE" id="PS00671">
    <property type="entry name" value="D_2_HYDROXYACID_DH_3"/>
    <property type="match status" value="1"/>
</dbReference>
<organism evidence="5 6">
    <name type="scientific">Kiloniella laminariae</name>
    <dbReference type="NCBI Taxonomy" id="454162"/>
    <lineage>
        <taxon>Bacteria</taxon>
        <taxon>Pseudomonadati</taxon>
        <taxon>Pseudomonadota</taxon>
        <taxon>Alphaproteobacteria</taxon>
        <taxon>Rhodospirillales</taxon>
        <taxon>Kiloniellaceae</taxon>
        <taxon>Kiloniella</taxon>
    </lineage>
</organism>
<comment type="caution">
    <text evidence="5">The sequence shown here is derived from an EMBL/GenBank/DDBJ whole genome shotgun (WGS) entry which is preliminary data.</text>
</comment>
<feature type="domain" description="D-isomer specific 2-hydroxyacid dehydrogenase NAD-binding" evidence="4">
    <location>
        <begin position="118"/>
        <end position="289"/>
    </location>
</feature>
<accession>A0ABT4LMJ4</accession>
<dbReference type="PROSITE" id="PS00065">
    <property type="entry name" value="D_2_HYDROXYACID_DH_1"/>
    <property type="match status" value="1"/>
</dbReference>
<protein>
    <submittedName>
        <fullName evidence="5">Phosphoglycerate dehydrogenase</fullName>
    </submittedName>
</protein>
<dbReference type="PROSITE" id="PS00670">
    <property type="entry name" value="D_2_HYDROXYACID_DH_2"/>
    <property type="match status" value="1"/>
</dbReference>
<dbReference type="InterPro" id="IPR050857">
    <property type="entry name" value="D-2-hydroxyacid_DH"/>
</dbReference>
<dbReference type="InterPro" id="IPR029753">
    <property type="entry name" value="D-isomer_DH_CS"/>
</dbReference>
<dbReference type="Pfam" id="PF02826">
    <property type="entry name" value="2-Hacid_dh_C"/>
    <property type="match status" value="1"/>
</dbReference>
<dbReference type="RefSeq" id="WP_269424479.1">
    <property type="nucleotide sequence ID" value="NZ_JAPWGY010000007.1"/>
</dbReference>
<keyword evidence="3" id="KW-0520">NAD</keyword>
<dbReference type="InterPro" id="IPR036291">
    <property type="entry name" value="NAD(P)-bd_dom_sf"/>
</dbReference>
<dbReference type="InterPro" id="IPR006140">
    <property type="entry name" value="D-isomer_DH_NAD-bd"/>
</dbReference>
<gene>
    <name evidence="5" type="ORF">O4H49_16195</name>
</gene>
<dbReference type="SUPFAM" id="SSF51735">
    <property type="entry name" value="NAD(P)-binding Rossmann-fold domains"/>
    <property type="match status" value="1"/>
</dbReference>
<dbReference type="InterPro" id="IPR029752">
    <property type="entry name" value="D-isomer_DH_CS1"/>
</dbReference>
<dbReference type="PANTHER" id="PTHR42789">
    <property type="entry name" value="D-ISOMER SPECIFIC 2-HYDROXYACID DEHYDROGENASE FAMILY PROTEIN (AFU_ORTHOLOGUE AFUA_6G10090)"/>
    <property type="match status" value="1"/>
</dbReference>
<comment type="similarity">
    <text evidence="1">Belongs to the D-isomer specific 2-hydroxyacid dehydrogenase family.</text>
</comment>
<proteinExistence type="inferred from homology"/>
<sequence length="320" mass="34884">MNARPSLKKIAVASRTFSQHPTLRKELLEKYPQAKFNDAGISLKGKGLIDYLEDADGAILALEPIDNDILSALPNLKVIGKFGVGFDKIDLQALINHKVHLGWTGGVNKRAVSELALCMMISLLRHVDISGREIRSGDWKLRPGRELSSQTVGIIGCGHVGKDLVYLLKAFGCRILVTDINPDHDFYTHHKITHVDLDTLVKSADIISLHTPLNENTRNLISAEKLKLMKESSILINTARGGLVDEDALKISLQRNQIAGAAFDVFASEPPEDIELLQLSNFLVTPHIGGSAADAILAMGRGAIDGLENNRVPEIGVYPV</sequence>
<evidence type="ECO:0000313" key="5">
    <source>
        <dbReference type="EMBL" id="MCZ4282328.1"/>
    </source>
</evidence>
<reference evidence="5" key="1">
    <citation type="submission" date="2022-12" db="EMBL/GenBank/DDBJ databases">
        <title>Bacterial isolates from different developmental stages of Nematostella vectensis.</title>
        <authorList>
            <person name="Fraune S."/>
        </authorList>
    </citation>
    <scope>NUCLEOTIDE SEQUENCE</scope>
    <source>
        <strain evidence="5">G21630-S1</strain>
    </source>
</reference>
<dbReference type="EMBL" id="JAPWGY010000007">
    <property type="protein sequence ID" value="MCZ4282328.1"/>
    <property type="molecule type" value="Genomic_DNA"/>
</dbReference>
<keyword evidence="2" id="KW-0560">Oxidoreductase</keyword>
<dbReference type="CDD" id="cd12172">
    <property type="entry name" value="PGDH_like_2"/>
    <property type="match status" value="1"/>
</dbReference>
<dbReference type="SUPFAM" id="SSF52283">
    <property type="entry name" value="Formate/glycerate dehydrogenase catalytic domain-like"/>
    <property type="match status" value="1"/>
</dbReference>
<evidence type="ECO:0000256" key="3">
    <source>
        <dbReference type="ARBA" id="ARBA00023027"/>
    </source>
</evidence>
<evidence type="ECO:0000256" key="1">
    <source>
        <dbReference type="ARBA" id="ARBA00005854"/>
    </source>
</evidence>